<dbReference type="ExpressionAtlas" id="A0A5G2R8G4">
    <property type="expression patterns" value="baseline and differential"/>
</dbReference>
<evidence type="ECO:0000313" key="4">
    <source>
        <dbReference type="VGNC" id="VGNC:92212"/>
    </source>
</evidence>
<dbReference type="AlphaFoldDB" id="A0A5G2R8G4"/>
<keyword evidence="3" id="KW-1185">Reference proteome</keyword>
<dbReference type="PaxDb" id="9823-ENSSSCP00000021765"/>
<organism evidence="2 3">
    <name type="scientific">Sus scrofa</name>
    <name type="common">Pig</name>
    <dbReference type="NCBI Taxonomy" id="9823"/>
    <lineage>
        <taxon>Eukaryota</taxon>
        <taxon>Metazoa</taxon>
        <taxon>Chordata</taxon>
        <taxon>Craniata</taxon>
        <taxon>Vertebrata</taxon>
        <taxon>Euteleostomi</taxon>
        <taxon>Mammalia</taxon>
        <taxon>Eutheria</taxon>
        <taxon>Laurasiatheria</taxon>
        <taxon>Artiodactyla</taxon>
        <taxon>Suina</taxon>
        <taxon>Suidae</taxon>
        <taxon>Sus</taxon>
    </lineage>
</organism>
<sequence length="55" mass="6173">MDAPRASALPAGEQRKNRCWNVAARAPWPWALPSPNSFLDPPRSHPRPWSRSPKG</sequence>
<reference evidence="2" key="3">
    <citation type="submission" date="2025-08" db="UniProtKB">
        <authorList>
            <consortium name="Ensembl"/>
        </authorList>
    </citation>
    <scope>IDENTIFICATION</scope>
</reference>
<evidence type="ECO:0000256" key="1">
    <source>
        <dbReference type="SAM" id="MobiDB-lite"/>
    </source>
</evidence>
<dbReference type="Bgee" id="ENSSSCG00000033708">
    <property type="expression patterns" value="Expressed in hindlimb bud and 44 other cell types or tissues"/>
</dbReference>
<dbReference type="VGNC" id="VGNC:92212">
    <property type="gene designation" value="REPIN1"/>
</dbReference>
<dbReference type="GeneTree" id="ENSGT00940000162588"/>
<protein>
    <submittedName>
        <fullName evidence="2">Replication initiator 1</fullName>
    </submittedName>
</protein>
<reference evidence="3" key="1">
    <citation type="submission" date="2009-11" db="EMBL/GenBank/DDBJ databases">
        <authorList>
            <consortium name="Porcine genome sequencing project"/>
        </authorList>
    </citation>
    <scope>NUCLEOTIDE SEQUENCE [LARGE SCALE GENOMIC DNA]</scope>
    <source>
        <strain evidence="3">Duroc</strain>
    </source>
</reference>
<feature type="compositionally biased region" description="Basic residues" evidence="1">
    <location>
        <begin position="44"/>
        <end position="55"/>
    </location>
</feature>
<evidence type="ECO:0000313" key="3">
    <source>
        <dbReference type="Proteomes" id="UP000008227"/>
    </source>
</evidence>
<name>A0A5G2R8G4_PIG</name>
<feature type="region of interest" description="Disordered" evidence="1">
    <location>
        <begin position="29"/>
        <end position="55"/>
    </location>
</feature>
<reference evidence="2" key="4">
    <citation type="submission" date="2025-09" db="UniProtKB">
        <authorList>
            <consortium name="Ensembl"/>
        </authorList>
    </citation>
    <scope>IDENTIFICATION</scope>
</reference>
<accession>A0A5G2R8G4</accession>
<gene>
    <name evidence="2 4" type="primary">REPIN1</name>
</gene>
<reference evidence="2" key="2">
    <citation type="journal article" date="2020" name="Gigascience">
        <title>An improved pig reference genome sequence to enable pig genetics and genomics research.</title>
        <authorList>
            <person name="Warr A."/>
            <person name="Affara N."/>
            <person name="Aken B."/>
            <person name="Beiki H."/>
            <person name="Bickhart D.M."/>
            <person name="Billis K."/>
            <person name="Chow W."/>
            <person name="Eory L."/>
            <person name="Finlayson H.A."/>
            <person name="Flicek P."/>
            <person name="Giron C.G."/>
            <person name="Griffin D.K."/>
            <person name="Hall R."/>
            <person name="Hannum G."/>
            <person name="Hourlier T."/>
            <person name="Howe K."/>
            <person name="Hume D.A."/>
            <person name="Izuogu O."/>
            <person name="Kim K."/>
            <person name="Koren S."/>
            <person name="Liu H."/>
            <person name="Manchanda N."/>
            <person name="Martin F.J."/>
            <person name="Nonneman D.J."/>
            <person name="O'Connor R.E."/>
            <person name="Phillippy A.M."/>
            <person name="Rohrer G.A."/>
            <person name="Rosen B.D."/>
            <person name="Rund L.A."/>
            <person name="Sargent C.A."/>
            <person name="Schook L.B."/>
            <person name="Schroeder S.G."/>
            <person name="Schwartz A.S."/>
            <person name="Skinner B.M."/>
            <person name="Talbot R."/>
            <person name="Tseng E."/>
            <person name="Tuggle C.K."/>
            <person name="Watson M."/>
            <person name="Smith T.P.L."/>
            <person name="Archibald A.L."/>
        </authorList>
    </citation>
    <scope>NUCLEOTIDE SEQUENCE [LARGE SCALE GENOMIC DNA]</scope>
    <source>
        <strain evidence="2">Duroc</strain>
    </source>
</reference>
<evidence type="ECO:0000313" key="2">
    <source>
        <dbReference type="Ensembl" id="ENSSSCP00000072608.2"/>
    </source>
</evidence>
<proteinExistence type="predicted"/>
<dbReference type="Ensembl" id="ENSSSCT00000067136.2">
    <property type="protein sequence ID" value="ENSSSCP00000072608.2"/>
    <property type="gene ID" value="ENSSSCG00000033708.3"/>
</dbReference>
<dbReference type="Proteomes" id="UP000008227">
    <property type="component" value="Chromosome 18"/>
</dbReference>